<protein>
    <submittedName>
        <fullName evidence="7">Threonine/homoserine/homoserine lactone efflux protein</fullName>
    </submittedName>
</protein>
<dbReference type="PANTHER" id="PTHR30086">
    <property type="entry name" value="ARGININE EXPORTER PROTEIN ARGO"/>
    <property type="match status" value="1"/>
</dbReference>
<feature type="transmembrane region" description="Helical" evidence="6">
    <location>
        <begin position="152"/>
        <end position="172"/>
    </location>
</feature>
<dbReference type="EMBL" id="SMBU01000014">
    <property type="protein sequence ID" value="TCU96222.1"/>
    <property type="molecule type" value="Genomic_DNA"/>
</dbReference>
<evidence type="ECO:0000256" key="2">
    <source>
        <dbReference type="ARBA" id="ARBA00022475"/>
    </source>
</evidence>
<dbReference type="GO" id="GO:0015171">
    <property type="term" value="F:amino acid transmembrane transporter activity"/>
    <property type="evidence" value="ECO:0007669"/>
    <property type="project" value="TreeGrafter"/>
</dbReference>
<keyword evidence="3 6" id="KW-0812">Transmembrane</keyword>
<dbReference type="RefSeq" id="WP_132572318.1">
    <property type="nucleotide sequence ID" value="NZ_CBCSGL010000011.1"/>
</dbReference>
<dbReference type="InterPro" id="IPR001123">
    <property type="entry name" value="LeuE-type"/>
</dbReference>
<keyword evidence="8" id="KW-1185">Reference proteome</keyword>
<keyword evidence="2" id="KW-1003">Cell membrane</keyword>
<dbReference type="PANTHER" id="PTHR30086:SF20">
    <property type="entry name" value="ARGININE EXPORTER PROTEIN ARGO-RELATED"/>
    <property type="match status" value="1"/>
</dbReference>
<keyword evidence="5 6" id="KW-0472">Membrane</keyword>
<dbReference type="OrthoDB" id="9804822at2"/>
<proteinExistence type="predicted"/>
<evidence type="ECO:0000256" key="3">
    <source>
        <dbReference type="ARBA" id="ARBA00022692"/>
    </source>
</evidence>
<keyword evidence="4 6" id="KW-1133">Transmembrane helix</keyword>
<name>A0A4R3UYF3_ROSSA</name>
<comment type="subcellular location">
    <subcellularLocation>
        <location evidence="1">Cell membrane</location>
        <topology evidence="1">Multi-pass membrane protein</topology>
    </subcellularLocation>
</comment>
<evidence type="ECO:0000256" key="1">
    <source>
        <dbReference type="ARBA" id="ARBA00004651"/>
    </source>
</evidence>
<dbReference type="AlphaFoldDB" id="A0A4R3UYF3"/>
<evidence type="ECO:0000313" key="7">
    <source>
        <dbReference type="EMBL" id="TCU96222.1"/>
    </source>
</evidence>
<dbReference type="Pfam" id="PF01810">
    <property type="entry name" value="LysE"/>
    <property type="match status" value="1"/>
</dbReference>
<accession>A0A4R3UYF3</accession>
<reference evidence="7 8" key="1">
    <citation type="submission" date="2019-03" db="EMBL/GenBank/DDBJ databases">
        <title>Genomic Encyclopedia of Type Strains, Phase IV (KMG-IV): sequencing the most valuable type-strain genomes for metagenomic binning, comparative biology and taxonomic classification.</title>
        <authorList>
            <person name="Goeker M."/>
        </authorList>
    </citation>
    <scope>NUCLEOTIDE SEQUENCE [LARGE SCALE GENOMIC DNA]</scope>
    <source>
        <strain evidence="7 8">DSM 654</strain>
    </source>
</reference>
<dbReference type="GO" id="GO:0005886">
    <property type="term" value="C:plasma membrane"/>
    <property type="evidence" value="ECO:0007669"/>
    <property type="project" value="UniProtKB-SubCell"/>
</dbReference>
<feature type="transmembrane region" description="Helical" evidence="6">
    <location>
        <begin position="43"/>
        <end position="68"/>
    </location>
</feature>
<organism evidence="7 8">
    <name type="scientific">Roseateles saccharophilus</name>
    <name type="common">Pseudomonas saccharophila</name>
    <dbReference type="NCBI Taxonomy" id="304"/>
    <lineage>
        <taxon>Bacteria</taxon>
        <taxon>Pseudomonadati</taxon>
        <taxon>Pseudomonadota</taxon>
        <taxon>Betaproteobacteria</taxon>
        <taxon>Burkholderiales</taxon>
        <taxon>Sphaerotilaceae</taxon>
        <taxon>Roseateles</taxon>
    </lineage>
</organism>
<evidence type="ECO:0000313" key="8">
    <source>
        <dbReference type="Proteomes" id="UP000295110"/>
    </source>
</evidence>
<evidence type="ECO:0000256" key="5">
    <source>
        <dbReference type="ARBA" id="ARBA00023136"/>
    </source>
</evidence>
<feature type="transmembrane region" description="Helical" evidence="6">
    <location>
        <begin position="12"/>
        <end position="36"/>
    </location>
</feature>
<comment type="caution">
    <text evidence="7">The sequence shown here is derived from an EMBL/GenBank/DDBJ whole genome shotgun (WGS) entry which is preliminary data.</text>
</comment>
<dbReference type="Proteomes" id="UP000295110">
    <property type="component" value="Unassembled WGS sequence"/>
</dbReference>
<sequence length="211" mass="21932">MDTTPYTHLWLYAVLVFGIIVLPGMDMAFVLASALADGARAGFAAVAGMVVGGFVHVLASALGISLLLQAWPTLFDVLLTAGGLYVAWMGWQLWRGAGALGAVQAGTSRPLPATFGRAVLTCLMNPKAYLFCLAVVPQFIRPELGRVALQGFVLFLIGAAAQVLIYGGMALAAGRVRIWLAGSAATQVTAGRAVGALLLATAAWTLASGWR</sequence>
<evidence type="ECO:0000256" key="4">
    <source>
        <dbReference type="ARBA" id="ARBA00022989"/>
    </source>
</evidence>
<feature type="transmembrane region" description="Helical" evidence="6">
    <location>
        <begin position="74"/>
        <end position="94"/>
    </location>
</feature>
<gene>
    <name evidence="7" type="ORF">EV671_1014100</name>
</gene>
<feature type="transmembrane region" description="Helical" evidence="6">
    <location>
        <begin position="193"/>
        <end position="210"/>
    </location>
</feature>
<evidence type="ECO:0000256" key="6">
    <source>
        <dbReference type="SAM" id="Phobius"/>
    </source>
</evidence>